<accession>A0A834EQI5</accession>
<reference evidence="2 3" key="1">
    <citation type="journal article" date="2020" name="Nature">
        <title>Six reference-quality genomes reveal evolution of bat adaptations.</title>
        <authorList>
            <person name="Jebb D."/>
            <person name="Huang Z."/>
            <person name="Pippel M."/>
            <person name="Hughes G.M."/>
            <person name="Lavrichenko K."/>
            <person name="Devanna P."/>
            <person name="Winkler S."/>
            <person name="Jermiin L.S."/>
            <person name="Skirmuntt E.C."/>
            <person name="Katzourakis A."/>
            <person name="Burkitt-Gray L."/>
            <person name="Ray D.A."/>
            <person name="Sullivan K.A.M."/>
            <person name="Roscito J.G."/>
            <person name="Kirilenko B.M."/>
            <person name="Davalos L.M."/>
            <person name="Corthals A.P."/>
            <person name="Power M.L."/>
            <person name="Jones G."/>
            <person name="Ransome R.D."/>
            <person name="Dechmann D.K.N."/>
            <person name="Locatelli A.G."/>
            <person name="Puechmaille S.J."/>
            <person name="Fedrigo O."/>
            <person name="Jarvis E.D."/>
            <person name="Hiller M."/>
            <person name="Vernes S.C."/>
            <person name="Myers E.W."/>
            <person name="Teeling E.C."/>
        </authorList>
    </citation>
    <scope>NUCLEOTIDE SEQUENCE [LARGE SCALE GENOMIC DNA]</scope>
    <source>
        <strain evidence="2">Bat1K_MPI-CBG_1</strain>
    </source>
</reference>
<comment type="caution">
    <text evidence="2">The sequence shown here is derived from an EMBL/GenBank/DDBJ whole genome shotgun (WGS) entry which is preliminary data.</text>
</comment>
<proteinExistence type="predicted"/>
<dbReference type="Proteomes" id="UP000664940">
    <property type="component" value="Unassembled WGS sequence"/>
</dbReference>
<sequence length="130" mass="13818">MSHCEGRGQTAVGNPANRSRLAAAQEQRRLSTPKPVDSTRRCLPGAPARGGWGAGGVCEWWGVSLHFFVQTMMDRGPDYAGLRAEEREAALLANRWWIPSSARSPVGTQTGWPCTSPLAVTGVAQGNTGG</sequence>
<organism evidence="2 3">
    <name type="scientific">Phyllostomus discolor</name>
    <name type="common">pale spear-nosed bat</name>
    <dbReference type="NCBI Taxonomy" id="89673"/>
    <lineage>
        <taxon>Eukaryota</taxon>
        <taxon>Metazoa</taxon>
        <taxon>Chordata</taxon>
        <taxon>Craniata</taxon>
        <taxon>Vertebrata</taxon>
        <taxon>Euteleostomi</taxon>
        <taxon>Mammalia</taxon>
        <taxon>Eutheria</taxon>
        <taxon>Laurasiatheria</taxon>
        <taxon>Chiroptera</taxon>
        <taxon>Yangochiroptera</taxon>
        <taxon>Phyllostomidae</taxon>
        <taxon>Phyllostominae</taxon>
        <taxon>Phyllostomus</taxon>
    </lineage>
</organism>
<dbReference type="EMBL" id="JABVXQ010000002">
    <property type="protein sequence ID" value="KAF6125524.1"/>
    <property type="molecule type" value="Genomic_DNA"/>
</dbReference>
<gene>
    <name evidence="2" type="ORF">HJG60_009941</name>
</gene>
<dbReference type="AlphaFoldDB" id="A0A834EQI5"/>
<evidence type="ECO:0000313" key="3">
    <source>
        <dbReference type="Proteomes" id="UP000664940"/>
    </source>
</evidence>
<evidence type="ECO:0000256" key="1">
    <source>
        <dbReference type="SAM" id="MobiDB-lite"/>
    </source>
</evidence>
<protein>
    <submittedName>
        <fullName evidence="2">Uncharacterized protein</fullName>
    </submittedName>
</protein>
<name>A0A834EQI5_9CHIR</name>
<feature type="region of interest" description="Disordered" evidence="1">
    <location>
        <begin position="1"/>
        <end position="51"/>
    </location>
</feature>
<evidence type="ECO:0000313" key="2">
    <source>
        <dbReference type="EMBL" id="KAF6125524.1"/>
    </source>
</evidence>